<feature type="signal peptide" evidence="2">
    <location>
        <begin position="1"/>
        <end position="21"/>
    </location>
</feature>
<evidence type="ECO:0000313" key="4">
    <source>
        <dbReference type="Proteomes" id="UP000434209"/>
    </source>
</evidence>
<dbReference type="AlphaFoldDB" id="A0A7Z2JDK5"/>
<gene>
    <name evidence="3" type="ORF">FAZ97_31565</name>
</gene>
<dbReference type="KEGG" id="pacp:FAZ97_31565"/>
<feature type="compositionally biased region" description="Polar residues" evidence="1">
    <location>
        <begin position="82"/>
        <end position="95"/>
    </location>
</feature>
<dbReference type="RefSeq" id="WP_158762709.1">
    <property type="nucleotide sequence ID" value="NZ_CP046912.1"/>
</dbReference>
<proteinExistence type="predicted"/>
<dbReference type="EMBL" id="CP046912">
    <property type="protein sequence ID" value="QGZ59529.1"/>
    <property type="molecule type" value="Genomic_DNA"/>
</dbReference>
<accession>A0A7Z2JDK5</accession>
<dbReference type="Pfam" id="PF13663">
    <property type="entry name" value="DUF4148"/>
    <property type="match status" value="1"/>
</dbReference>
<reference evidence="3 4" key="1">
    <citation type="submission" date="2019-12" db="EMBL/GenBank/DDBJ databases">
        <title>Paraburkholderia acidiphila 7Q-K02 sp. nov and Paraburkholderia acidisoli DHF22 sp. nov., two strains isolated from forest soil.</title>
        <authorList>
            <person name="Gao Z."/>
            <person name="Qiu L."/>
        </authorList>
    </citation>
    <scope>NUCLEOTIDE SEQUENCE [LARGE SCALE GENOMIC DNA]</scope>
    <source>
        <strain evidence="3 4">7Q-K02</strain>
    </source>
</reference>
<dbReference type="Proteomes" id="UP000434209">
    <property type="component" value="Chromosome 4"/>
</dbReference>
<evidence type="ECO:0000256" key="1">
    <source>
        <dbReference type="SAM" id="MobiDB-lite"/>
    </source>
</evidence>
<keyword evidence="2" id="KW-0732">Signal</keyword>
<dbReference type="InterPro" id="IPR025421">
    <property type="entry name" value="DUF4148"/>
</dbReference>
<sequence length="109" mass="11270">MKLVRALFVSALVAAPALAFAQSPGTAVTRASVRAEVVQLQQAGYNPASDTTQYPKNIEAAQMRLDAQQTAAYGGVPANGAASGSRNETAQTPAVQQDVVGLEPIYAHS</sequence>
<evidence type="ECO:0000256" key="2">
    <source>
        <dbReference type="SAM" id="SignalP"/>
    </source>
</evidence>
<protein>
    <submittedName>
        <fullName evidence="3">DUF4148 domain-containing protein</fullName>
    </submittedName>
</protein>
<feature type="chain" id="PRO_5031520649" evidence="2">
    <location>
        <begin position="22"/>
        <end position="109"/>
    </location>
</feature>
<organism evidence="3 4">
    <name type="scientific">Paraburkholderia acidiphila</name>
    <dbReference type="NCBI Taxonomy" id="2571747"/>
    <lineage>
        <taxon>Bacteria</taxon>
        <taxon>Pseudomonadati</taxon>
        <taxon>Pseudomonadota</taxon>
        <taxon>Betaproteobacteria</taxon>
        <taxon>Burkholderiales</taxon>
        <taxon>Burkholderiaceae</taxon>
        <taxon>Paraburkholderia</taxon>
    </lineage>
</organism>
<dbReference type="OrthoDB" id="9035454at2"/>
<keyword evidence="4" id="KW-1185">Reference proteome</keyword>
<feature type="region of interest" description="Disordered" evidence="1">
    <location>
        <begin position="74"/>
        <end position="95"/>
    </location>
</feature>
<name>A0A7Z2JDK5_9BURK</name>
<evidence type="ECO:0000313" key="3">
    <source>
        <dbReference type="EMBL" id="QGZ59529.1"/>
    </source>
</evidence>